<protein>
    <submittedName>
        <fullName evidence="2">Uncharacterized protein</fullName>
    </submittedName>
</protein>
<dbReference type="EMBL" id="JAUKUD010000003">
    <property type="protein sequence ID" value="KAK0750626.1"/>
    <property type="molecule type" value="Genomic_DNA"/>
</dbReference>
<comment type="caution">
    <text evidence="2">The sequence shown here is derived from an EMBL/GenBank/DDBJ whole genome shotgun (WGS) entry which is preliminary data.</text>
</comment>
<evidence type="ECO:0000313" key="3">
    <source>
        <dbReference type="Proteomes" id="UP001172155"/>
    </source>
</evidence>
<name>A0AA40F3Y8_9PEZI</name>
<evidence type="ECO:0000256" key="1">
    <source>
        <dbReference type="SAM" id="MobiDB-lite"/>
    </source>
</evidence>
<dbReference type="AlphaFoldDB" id="A0AA40F3Y8"/>
<reference evidence="2" key="1">
    <citation type="submission" date="2023-06" db="EMBL/GenBank/DDBJ databases">
        <title>Genome-scale phylogeny and comparative genomics of the fungal order Sordariales.</title>
        <authorList>
            <consortium name="Lawrence Berkeley National Laboratory"/>
            <person name="Hensen N."/>
            <person name="Bonometti L."/>
            <person name="Westerberg I."/>
            <person name="Brannstrom I.O."/>
            <person name="Guillou S."/>
            <person name="Cros-Aarteil S."/>
            <person name="Calhoun S."/>
            <person name="Haridas S."/>
            <person name="Kuo A."/>
            <person name="Mondo S."/>
            <person name="Pangilinan J."/>
            <person name="Riley R."/>
            <person name="LaButti K."/>
            <person name="Andreopoulos B."/>
            <person name="Lipzen A."/>
            <person name="Chen C."/>
            <person name="Yanf M."/>
            <person name="Daum C."/>
            <person name="Ng V."/>
            <person name="Clum A."/>
            <person name="Steindorff A."/>
            <person name="Ohm R."/>
            <person name="Martin F."/>
            <person name="Silar P."/>
            <person name="Natvig D."/>
            <person name="Lalanne C."/>
            <person name="Gautier V."/>
            <person name="Ament-velasquez S.L."/>
            <person name="Kruys A."/>
            <person name="Hutchinson M.I."/>
            <person name="Powell A.J."/>
            <person name="Barry K."/>
            <person name="Miller A.N."/>
            <person name="Grigoriev I.V."/>
            <person name="Debuchy R."/>
            <person name="Gladieux P."/>
            <person name="Thoren M.H."/>
            <person name="Johannesson H."/>
        </authorList>
    </citation>
    <scope>NUCLEOTIDE SEQUENCE</scope>
    <source>
        <strain evidence="2">SMH3187-1</strain>
    </source>
</reference>
<accession>A0AA40F3Y8</accession>
<organism evidence="2 3">
    <name type="scientific">Schizothecium vesticola</name>
    <dbReference type="NCBI Taxonomy" id="314040"/>
    <lineage>
        <taxon>Eukaryota</taxon>
        <taxon>Fungi</taxon>
        <taxon>Dikarya</taxon>
        <taxon>Ascomycota</taxon>
        <taxon>Pezizomycotina</taxon>
        <taxon>Sordariomycetes</taxon>
        <taxon>Sordariomycetidae</taxon>
        <taxon>Sordariales</taxon>
        <taxon>Schizotheciaceae</taxon>
        <taxon>Schizothecium</taxon>
    </lineage>
</organism>
<dbReference type="Proteomes" id="UP001172155">
    <property type="component" value="Unassembled WGS sequence"/>
</dbReference>
<evidence type="ECO:0000313" key="2">
    <source>
        <dbReference type="EMBL" id="KAK0750626.1"/>
    </source>
</evidence>
<proteinExistence type="predicted"/>
<keyword evidence="3" id="KW-1185">Reference proteome</keyword>
<sequence>MPSHQPPLTLALASNPSFDRPAEEQEVEAGTILIPLSLTITNTSPTSIPYTLLTWSSPFDPLVFRLGLLSLAVVDTATSTETETPIPINRIMLRRRTPPDADAYAVIEPGQSVTRSVVCKLEAPGVEVDGEEVQGKRGERG</sequence>
<gene>
    <name evidence="2" type="ORF">B0T18DRAFT_446184</name>
</gene>
<feature type="region of interest" description="Disordered" evidence="1">
    <location>
        <begin position="1"/>
        <end position="22"/>
    </location>
</feature>
<dbReference type="Gene3D" id="2.60.40.2970">
    <property type="match status" value="1"/>
</dbReference>